<name>A0A1G9HPF4_9BACT</name>
<dbReference type="InterPro" id="IPR003675">
    <property type="entry name" value="Rce1/LyrA-like_dom"/>
</dbReference>
<accession>A0A1G9HPF4</accession>
<evidence type="ECO:0000256" key="1">
    <source>
        <dbReference type="SAM" id="Phobius"/>
    </source>
</evidence>
<evidence type="ECO:0000313" key="4">
    <source>
        <dbReference type="Proteomes" id="UP000198901"/>
    </source>
</evidence>
<sequence>MIGILILLLISWGALRMATGRGLTALGLVPDRRLTGEIFGSLAATAVLCLGYHLLKNASETAVVSVNPDFTGMTFLAGLRSVIQSVVTEELVFRGAALYLLTEYAGEKKAVAISAIAFGIYHWFSFGLWGQVVPMAYVFLLTGGAGWAFALSFVRTRSLYVPVALHLGWNAVHLLVFGKQGYWLAQPTRSAPVAFAVALFLYQLVLLPLLAYRRWGWR</sequence>
<feature type="domain" description="CAAX prenyl protease 2/Lysostaphin resistance protein A-like" evidence="2">
    <location>
        <begin position="74"/>
        <end position="172"/>
    </location>
</feature>
<dbReference type="PANTHER" id="PTHR39430:SF1">
    <property type="entry name" value="PROTEASE"/>
    <property type="match status" value="1"/>
</dbReference>
<dbReference type="STRING" id="563176.SAMN04488090_0151"/>
<evidence type="ECO:0000313" key="3">
    <source>
        <dbReference type="EMBL" id="SDL14877.1"/>
    </source>
</evidence>
<keyword evidence="1" id="KW-0472">Membrane</keyword>
<gene>
    <name evidence="3" type="ORF">SAMN04488090_0151</name>
</gene>
<dbReference type="EMBL" id="FNGS01000001">
    <property type="protein sequence ID" value="SDL14877.1"/>
    <property type="molecule type" value="Genomic_DNA"/>
</dbReference>
<feature type="transmembrane region" description="Helical" evidence="1">
    <location>
        <begin position="110"/>
        <end position="129"/>
    </location>
</feature>
<dbReference type="PANTHER" id="PTHR39430">
    <property type="entry name" value="MEMBRANE-ASSOCIATED PROTEASE-RELATED"/>
    <property type="match status" value="1"/>
</dbReference>
<dbReference type="RefSeq" id="WP_143010976.1">
    <property type="nucleotide sequence ID" value="NZ_FNGS01000001.1"/>
</dbReference>
<feature type="transmembrane region" description="Helical" evidence="1">
    <location>
        <begin position="38"/>
        <end position="55"/>
    </location>
</feature>
<dbReference type="Pfam" id="PF02517">
    <property type="entry name" value="Rce1-like"/>
    <property type="match status" value="1"/>
</dbReference>
<feature type="transmembrane region" description="Helical" evidence="1">
    <location>
        <begin position="190"/>
        <end position="212"/>
    </location>
</feature>
<evidence type="ECO:0000259" key="2">
    <source>
        <dbReference type="Pfam" id="PF02517"/>
    </source>
</evidence>
<feature type="transmembrane region" description="Helical" evidence="1">
    <location>
        <begin position="135"/>
        <end position="154"/>
    </location>
</feature>
<dbReference type="GO" id="GO:0004175">
    <property type="term" value="F:endopeptidase activity"/>
    <property type="evidence" value="ECO:0007669"/>
    <property type="project" value="UniProtKB-ARBA"/>
</dbReference>
<organism evidence="3 4">
    <name type="scientific">Siphonobacter aquaeclarae</name>
    <dbReference type="NCBI Taxonomy" id="563176"/>
    <lineage>
        <taxon>Bacteria</taxon>
        <taxon>Pseudomonadati</taxon>
        <taxon>Bacteroidota</taxon>
        <taxon>Cytophagia</taxon>
        <taxon>Cytophagales</taxon>
        <taxon>Cytophagaceae</taxon>
        <taxon>Siphonobacter</taxon>
    </lineage>
</organism>
<proteinExistence type="predicted"/>
<dbReference type="Proteomes" id="UP000198901">
    <property type="component" value="Unassembled WGS sequence"/>
</dbReference>
<keyword evidence="1" id="KW-0812">Transmembrane</keyword>
<dbReference type="OrthoDB" id="324900at2"/>
<reference evidence="3 4" key="1">
    <citation type="submission" date="2016-10" db="EMBL/GenBank/DDBJ databases">
        <authorList>
            <person name="de Groot N.N."/>
        </authorList>
    </citation>
    <scope>NUCLEOTIDE SEQUENCE [LARGE SCALE GENOMIC DNA]</scope>
    <source>
        <strain evidence="3 4">DSM 21668</strain>
    </source>
</reference>
<feature type="transmembrane region" description="Helical" evidence="1">
    <location>
        <begin position="159"/>
        <end position="178"/>
    </location>
</feature>
<keyword evidence="4" id="KW-1185">Reference proteome</keyword>
<dbReference type="GO" id="GO:0080120">
    <property type="term" value="P:CAAX-box protein maturation"/>
    <property type="evidence" value="ECO:0007669"/>
    <property type="project" value="UniProtKB-ARBA"/>
</dbReference>
<keyword evidence="1" id="KW-1133">Transmembrane helix</keyword>
<dbReference type="AlphaFoldDB" id="A0A1G9HPF4"/>
<protein>
    <recommendedName>
        <fullName evidence="2">CAAX prenyl protease 2/Lysostaphin resistance protein A-like domain-containing protein</fullName>
    </recommendedName>
</protein>